<keyword evidence="1" id="KW-0472">Membrane</keyword>
<reference evidence="2 3" key="1">
    <citation type="journal article" date="2015" name="Stand. Genomic Sci.">
        <title>Genomic Encyclopedia of Bacterial and Archaeal Type Strains, Phase III: the genomes of soil and plant-associated and newly described type strains.</title>
        <authorList>
            <person name="Whitman W.B."/>
            <person name="Woyke T."/>
            <person name="Klenk H.P."/>
            <person name="Zhou Y."/>
            <person name="Lilburn T.G."/>
            <person name="Beck B.J."/>
            <person name="De Vos P."/>
            <person name="Vandamme P."/>
            <person name="Eisen J.A."/>
            <person name="Garrity G."/>
            <person name="Hugenholtz P."/>
            <person name="Kyrpides N.C."/>
        </authorList>
    </citation>
    <scope>NUCLEOTIDE SEQUENCE [LARGE SCALE GENOMIC DNA]</scope>
    <source>
        <strain evidence="2 3">CGMCC 1.7271</strain>
    </source>
</reference>
<accession>A0A562SQC3</accession>
<keyword evidence="1" id="KW-1133">Transmembrane helix</keyword>
<proteinExistence type="predicted"/>
<keyword evidence="1" id="KW-0812">Transmembrane</keyword>
<organism evidence="2 3">
    <name type="scientific">Lacibacter cauensis</name>
    <dbReference type="NCBI Taxonomy" id="510947"/>
    <lineage>
        <taxon>Bacteria</taxon>
        <taxon>Pseudomonadati</taxon>
        <taxon>Bacteroidota</taxon>
        <taxon>Chitinophagia</taxon>
        <taxon>Chitinophagales</taxon>
        <taxon>Chitinophagaceae</taxon>
        <taxon>Lacibacter</taxon>
    </lineage>
</organism>
<sequence length="61" mass="6832">MKQLLLSILSLLSGLVFFLCSFYIEEQLYSLLFMALAVSFLALTIGILSSEREGVQVEKSK</sequence>
<dbReference type="RefSeq" id="WP_144885066.1">
    <property type="nucleotide sequence ID" value="NZ_VLLE01000003.1"/>
</dbReference>
<dbReference type="EMBL" id="VLLE01000003">
    <property type="protein sequence ID" value="TWI82980.1"/>
    <property type="molecule type" value="Genomic_DNA"/>
</dbReference>
<feature type="transmembrane region" description="Helical" evidence="1">
    <location>
        <begin position="28"/>
        <end position="49"/>
    </location>
</feature>
<name>A0A562SQC3_9BACT</name>
<protein>
    <submittedName>
        <fullName evidence="2">Uncharacterized protein</fullName>
    </submittedName>
</protein>
<evidence type="ECO:0000256" key="1">
    <source>
        <dbReference type="SAM" id="Phobius"/>
    </source>
</evidence>
<comment type="caution">
    <text evidence="2">The sequence shown here is derived from an EMBL/GenBank/DDBJ whole genome shotgun (WGS) entry which is preliminary data.</text>
</comment>
<dbReference type="AlphaFoldDB" id="A0A562SQC3"/>
<evidence type="ECO:0000313" key="2">
    <source>
        <dbReference type="EMBL" id="TWI82980.1"/>
    </source>
</evidence>
<dbReference type="Proteomes" id="UP000316167">
    <property type="component" value="Unassembled WGS sequence"/>
</dbReference>
<gene>
    <name evidence="2" type="ORF">IQ13_1085</name>
</gene>
<evidence type="ECO:0000313" key="3">
    <source>
        <dbReference type="Proteomes" id="UP000316167"/>
    </source>
</evidence>
<keyword evidence="3" id="KW-1185">Reference proteome</keyword>